<dbReference type="SUPFAM" id="SSF144232">
    <property type="entry name" value="HIT/MYND zinc finger-like"/>
    <property type="match status" value="1"/>
</dbReference>
<evidence type="ECO:0000256" key="4">
    <source>
        <dbReference type="PROSITE-ProRule" id="PRU00134"/>
    </source>
</evidence>
<dbReference type="EMBL" id="BRXU01000015">
    <property type="protein sequence ID" value="GLC56466.1"/>
    <property type="molecule type" value="Genomic_DNA"/>
</dbReference>
<dbReference type="GO" id="GO:0008270">
    <property type="term" value="F:zinc ion binding"/>
    <property type="evidence" value="ECO:0007669"/>
    <property type="project" value="UniProtKB-KW"/>
</dbReference>
<organism evidence="6 7">
    <name type="scientific">Pleodorina starrii</name>
    <dbReference type="NCBI Taxonomy" id="330485"/>
    <lineage>
        <taxon>Eukaryota</taxon>
        <taxon>Viridiplantae</taxon>
        <taxon>Chlorophyta</taxon>
        <taxon>core chlorophytes</taxon>
        <taxon>Chlorophyceae</taxon>
        <taxon>CS clade</taxon>
        <taxon>Chlamydomonadales</taxon>
        <taxon>Volvocaceae</taxon>
        <taxon>Pleodorina</taxon>
    </lineage>
</organism>
<keyword evidence="3" id="KW-0862">Zinc</keyword>
<protein>
    <recommendedName>
        <fullName evidence="5">MYND-type domain-containing protein</fullName>
    </recommendedName>
</protein>
<dbReference type="PROSITE" id="PS50865">
    <property type="entry name" value="ZF_MYND_2"/>
    <property type="match status" value="1"/>
</dbReference>
<keyword evidence="7" id="KW-1185">Reference proteome</keyword>
<evidence type="ECO:0000256" key="1">
    <source>
        <dbReference type="ARBA" id="ARBA00022723"/>
    </source>
</evidence>
<keyword evidence="2 4" id="KW-0863">Zinc-finger</keyword>
<evidence type="ECO:0000259" key="5">
    <source>
        <dbReference type="PROSITE" id="PS50865"/>
    </source>
</evidence>
<sequence length="217" mass="24126">MELPDKSSSGGTATERCPRTCLACGAVEAPGKKLLRCSGCLSVHFCNAVCQKAVWKEHKAQCSRCKKVDVYAASPLLAAMAFLPRMQLAVKTLTYEVSRRELRGRELHLYLQKQGRMRFSPQEFDVSGRIRDGPSREQLHNMVQHDGYLEATVVGSLYGFHCAVQQYNSRRTAGPPESHEYVTLVHRMAKITEYGIAIGSTCPDYTLVYHIGDKVGG</sequence>
<evidence type="ECO:0000313" key="6">
    <source>
        <dbReference type="EMBL" id="GLC56466.1"/>
    </source>
</evidence>
<name>A0A9W6BS17_9CHLO</name>
<dbReference type="InterPro" id="IPR002893">
    <property type="entry name" value="Znf_MYND"/>
</dbReference>
<gene>
    <name evidence="6" type="primary">PLESTB001670</name>
    <name evidence="6" type="ORF">PLESTB_001107800</name>
</gene>
<proteinExistence type="predicted"/>
<feature type="domain" description="MYND-type" evidence="5">
    <location>
        <begin position="21"/>
        <end position="62"/>
    </location>
</feature>
<evidence type="ECO:0000256" key="3">
    <source>
        <dbReference type="ARBA" id="ARBA00022833"/>
    </source>
</evidence>
<accession>A0A9W6BS17</accession>
<evidence type="ECO:0000313" key="7">
    <source>
        <dbReference type="Proteomes" id="UP001165080"/>
    </source>
</evidence>
<dbReference type="AlphaFoldDB" id="A0A9W6BS17"/>
<evidence type="ECO:0000256" key="2">
    <source>
        <dbReference type="ARBA" id="ARBA00022771"/>
    </source>
</evidence>
<reference evidence="6 7" key="1">
    <citation type="journal article" date="2023" name="Commun. Biol.">
        <title>Reorganization of the ancestral sex-determining regions during the evolution of trioecy in Pleodorina starrii.</title>
        <authorList>
            <person name="Takahashi K."/>
            <person name="Suzuki S."/>
            <person name="Kawai-Toyooka H."/>
            <person name="Yamamoto K."/>
            <person name="Hamaji T."/>
            <person name="Ootsuki R."/>
            <person name="Yamaguchi H."/>
            <person name="Kawachi M."/>
            <person name="Higashiyama T."/>
            <person name="Nozaki H."/>
        </authorList>
    </citation>
    <scope>NUCLEOTIDE SEQUENCE [LARGE SCALE GENOMIC DNA]</scope>
    <source>
        <strain evidence="6 7">NIES-4479</strain>
    </source>
</reference>
<dbReference type="Gene3D" id="6.10.140.2220">
    <property type="match status" value="1"/>
</dbReference>
<dbReference type="Gene3D" id="1.10.220.160">
    <property type="match status" value="1"/>
</dbReference>
<dbReference type="Proteomes" id="UP001165080">
    <property type="component" value="Unassembled WGS sequence"/>
</dbReference>
<comment type="caution">
    <text evidence="6">The sequence shown here is derived from an EMBL/GenBank/DDBJ whole genome shotgun (WGS) entry which is preliminary data.</text>
</comment>
<dbReference type="Pfam" id="PF01753">
    <property type="entry name" value="zf-MYND"/>
    <property type="match status" value="1"/>
</dbReference>
<keyword evidence="1" id="KW-0479">Metal-binding</keyword>